<dbReference type="EMBL" id="MU826395">
    <property type="protein sequence ID" value="KAJ7376588.1"/>
    <property type="molecule type" value="Genomic_DNA"/>
</dbReference>
<dbReference type="Proteomes" id="UP001163046">
    <property type="component" value="Unassembled WGS sequence"/>
</dbReference>
<sequence>MYKHVQDSVLMCGKCDKSCLTCAGNATSCTSCTADYRHFLSICVAKCAEGQYVDEADGQCKPCHPSCHKCHAGSASSCTECGTKDVKQVLFLHEGECKASCPSGFFGDRDNQECKPCDSACSSCAGPSPSQCMSCSQGVFRLGAPVGTCVASCPEGQYGESSNGTCALCQSPCKQCDPVEPTKCTSCPMGKFLYLHQCMSVDQCPTGTYANTTSGICENCQVGCASCSHSSVLKCLACSEGFVMHNSHCLMRCPEGTFPKHSNSCLPCKRNMSDMLWQRK</sequence>
<accession>A0A9X0CW67</accession>
<dbReference type="SMART" id="SM00261">
    <property type="entry name" value="FU"/>
    <property type="match status" value="5"/>
</dbReference>
<evidence type="ECO:0000313" key="2">
    <source>
        <dbReference type="Proteomes" id="UP001163046"/>
    </source>
</evidence>
<evidence type="ECO:0000313" key="1">
    <source>
        <dbReference type="EMBL" id="KAJ7376588.1"/>
    </source>
</evidence>
<proteinExistence type="predicted"/>
<dbReference type="OrthoDB" id="300641at2759"/>
<dbReference type="SUPFAM" id="SSF57184">
    <property type="entry name" value="Growth factor receptor domain"/>
    <property type="match status" value="2"/>
</dbReference>
<organism evidence="1 2">
    <name type="scientific">Desmophyllum pertusum</name>
    <dbReference type="NCBI Taxonomy" id="174260"/>
    <lineage>
        <taxon>Eukaryota</taxon>
        <taxon>Metazoa</taxon>
        <taxon>Cnidaria</taxon>
        <taxon>Anthozoa</taxon>
        <taxon>Hexacorallia</taxon>
        <taxon>Scleractinia</taxon>
        <taxon>Caryophylliina</taxon>
        <taxon>Caryophylliidae</taxon>
        <taxon>Desmophyllum</taxon>
    </lineage>
</organism>
<dbReference type="InterPro" id="IPR006212">
    <property type="entry name" value="Furin_repeat"/>
</dbReference>
<comment type="caution">
    <text evidence="1">The sequence shown here is derived from an EMBL/GenBank/DDBJ whole genome shotgun (WGS) entry which is preliminary data.</text>
</comment>
<reference evidence="1" key="1">
    <citation type="submission" date="2023-01" db="EMBL/GenBank/DDBJ databases">
        <title>Genome assembly of the deep-sea coral Lophelia pertusa.</title>
        <authorList>
            <person name="Herrera S."/>
            <person name="Cordes E."/>
        </authorList>
    </citation>
    <scope>NUCLEOTIDE SEQUENCE</scope>
    <source>
        <strain evidence="1">USNM1676648</strain>
        <tissue evidence="1">Polyp</tissue>
    </source>
</reference>
<dbReference type="PANTHER" id="PTHR15332:SF175">
    <property type="entry name" value="PROPROTEIN CONVERTASE SUBTILISIN_KEXIN TYPE 5-LIKE"/>
    <property type="match status" value="1"/>
</dbReference>
<dbReference type="CDD" id="cd00064">
    <property type="entry name" value="FU"/>
    <property type="match status" value="3"/>
</dbReference>
<keyword evidence="2" id="KW-1185">Reference proteome</keyword>
<dbReference type="Gene3D" id="2.10.220.10">
    <property type="entry name" value="Hormone Receptor, Insulin-like Growth Factor Receptor 1, Chain A, domain 2"/>
    <property type="match status" value="4"/>
</dbReference>
<dbReference type="PANTHER" id="PTHR15332">
    <property type="entry name" value="PROPROTEIN CONVERTASE SUBTILISIN_KEXIN TYPE 5-LIKE"/>
    <property type="match status" value="1"/>
</dbReference>
<protein>
    <submittedName>
        <fullName evidence="1">Uncharacterized protein</fullName>
    </submittedName>
</protein>
<name>A0A9X0CW67_9CNID</name>
<gene>
    <name evidence="1" type="ORF">OS493_033749</name>
</gene>
<dbReference type="AlphaFoldDB" id="A0A9X0CW67"/>
<dbReference type="InterPro" id="IPR009030">
    <property type="entry name" value="Growth_fac_rcpt_cys_sf"/>
</dbReference>